<feature type="region of interest" description="Disordered" evidence="1">
    <location>
        <begin position="206"/>
        <end position="241"/>
    </location>
</feature>
<reference evidence="3 4" key="1">
    <citation type="submission" date="2015-08" db="EMBL/GenBank/DDBJ databases">
        <authorList>
            <person name="Babu N.S."/>
            <person name="Beckwith C.J."/>
            <person name="Beseler K.G."/>
            <person name="Brison A."/>
            <person name="Carone J.V."/>
            <person name="Caskin T.P."/>
            <person name="Diamond M."/>
            <person name="Durham M.E."/>
            <person name="Foxe J.M."/>
            <person name="Go M."/>
            <person name="Henderson B.A."/>
            <person name="Jones I.B."/>
            <person name="McGettigan J.A."/>
            <person name="Micheletti S.J."/>
            <person name="Nasrallah M.E."/>
            <person name="Ortiz D."/>
            <person name="Piller C.R."/>
            <person name="Privatt S.R."/>
            <person name="Schneider S.L."/>
            <person name="Sharp S."/>
            <person name="Smith T.C."/>
            <person name="Stanton J.D."/>
            <person name="Ullery H.E."/>
            <person name="Wilson R.J."/>
            <person name="Serrano M.G."/>
            <person name="Buck G."/>
            <person name="Lee V."/>
            <person name="Wang Y."/>
            <person name="Carvalho R."/>
            <person name="Voegtly L."/>
            <person name="Shi R."/>
            <person name="Duckworth R."/>
            <person name="Johnson A."/>
            <person name="Loviza R."/>
            <person name="Walstead R."/>
            <person name="Shah Z."/>
            <person name="Kiflezghi M."/>
            <person name="Wade K."/>
            <person name="Ball S.L."/>
            <person name="Bradley K.W."/>
            <person name="Asai D.J."/>
            <person name="Bowman C.A."/>
            <person name="Russell D.A."/>
            <person name="Pope W.H."/>
            <person name="Jacobs-Sera D."/>
            <person name="Hendrix R.W."/>
            <person name="Hatfull G.F."/>
        </authorList>
    </citation>
    <scope>NUCLEOTIDE SEQUENCE [LARGE SCALE GENOMIC DNA]</scope>
    <source>
        <strain evidence="3 4">DSM 27710</strain>
    </source>
</reference>
<evidence type="ECO:0000256" key="1">
    <source>
        <dbReference type="SAM" id="MobiDB-lite"/>
    </source>
</evidence>
<sequence length="413" mass="40580">MRNPRACFLALALLAPALPAGAARTVSTLATSLSKTTLGSKDCNTTFDLTVTATLNGTPVTNVDGLVTTVATSAACTDGTRISVSPTPISINEGRFRVALTGSKIFSTAIGSECPLATTKTVFVCAIFENDEGDPIRSGAKLTIDTTGPGTPRLISVEPGDTQLHLSFEPASGAKAPSFWQACFRVKDDVSTGLRWDAFGLGDDGAAGESGEIADDELGDPDGAAGAGGGEGGAGGEDGGIDLAAAGAGGIPGAGGGGGIPGGGGAGGVGGIGGTGGILPGAGGTGGTAGTGGTGGSGATTFVPDQCRKLFSGNARSFKLTGLKNGVTVDVAVRGVDNDGNESAFSNVMEGTPVDVDDFWKRYKAAGGMQDGCSASAGSAGLLAFLGTLILGVRARRHDGHIGKARKRPDGRS</sequence>
<dbReference type="EMBL" id="CP012332">
    <property type="protein sequence ID" value="AKU91356.1"/>
    <property type="molecule type" value="Genomic_DNA"/>
</dbReference>
<dbReference type="KEGG" id="vin:AKJ08_1743"/>
<evidence type="ECO:0000256" key="2">
    <source>
        <dbReference type="SAM" id="SignalP"/>
    </source>
</evidence>
<feature type="compositionally biased region" description="Gly residues" evidence="1">
    <location>
        <begin position="225"/>
        <end position="238"/>
    </location>
</feature>
<dbReference type="RefSeq" id="WP_050725678.1">
    <property type="nucleotide sequence ID" value="NZ_CP012332.1"/>
</dbReference>
<evidence type="ECO:0000313" key="3">
    <source>
        <dbReference type="EMBL" id="AKU91356.1"/>
    </source>
</evidence>
<keyword evidence="2" id="KW-0732">Signal</keyword>
<keyword evidence="4" id="KW-1185">Reference proteome</keyword>
<feature type="signal peptide" evidence="2">
    <location>
        <begin position="1"/>
        <end position="22"/>
    </location>
</feature>
<evidence type="ECO:0000313" key="4">
    <source>
        <dbReference type="Proteomes" id="UP000055590"/>
    </source>
</evidence>
<accession>A0A0K1PD79</accession>
<dbReference type="Proteomes" id="UP000055590">
    <property type="component" value="Chromosome"/>
</dbReference>
<feature type="chain" id="PRO_5005465634" evidence="2">
    <location>
        <begin position="23"/>
        <end position="413"/>
    </location>
</feature>
<dbReference type="AlphaFoldDB" id="A0A0K1PD79"/>
<name>A0A0K1PD79_9BACT</name>
<protein>
    <submittedName>
        <fullName evidence="3">Uncharacterized protein</fullName>
    </submittedName>
</protein>
<dbReference type="STRING" id="1391653.AKJ08_1743"/>
<gene>
    <name evidence="3" type="ORF">AKJ08_1743</name>
</gene>
<proteinExistence type="predicted"/>
<organism evidence="3 4">
    <name type="scientific">Vulgatibacter incomptus</name>
    <dbReference type="NCBI Taxonomy" id="1391653"/>
    <lineage>
        <taxon>Bacteria</taxon>
        <taxon>Pseudomonadati</taxon>
        <taxon>Myxococcota</taxon>
        <taxon>Myxococcia</taxon>
        <taxon>Myxococcales</taxon>
        <taxon>Cystobacterineae</taxon>
        <taxon>Vulgatibacteraceae</taxon>
        <taxon>Vulgatibacter</taxon>
    </lineage>
</organism>